<gene>
    <name evidence="3" type="ORF">L6E24_03020</name>
</gene>
<dbReference type="RefSeq" id="WP_257743250.1">
    <property type="nucleotide sequence ID" value="NZ_CP096115.1"/>
</dbReference>
<dbReference type="PANTHER" id="PTHR44757:SF2">
    <property type="entry name" value="BIOFILM ARCHITECTURE MAINTENANCE PROTEIN MBAA"/>
    <property type="match status" value="1"/>
</dbReference>
<evidence type="ECO:0000313" key="4">
    <source>
        <dbReference type="Proteomes" id="UP001060368"/>
    </source>
</evidence>
<dbReference type="PROSITE" id="PS50112">
    <property type="entry name" value="PAS"/>
    <property type="match status" value="1"/>
</dbReference>
<feature type="transmembrane region" description="Helical" evidence="1">
    <location>
        <begin position="34"/>
        <end position="52"/>
    </location>
</feature>
<reference evidence="3" key="1">
    <citation type="submission" date="2022-04" db="EMBL/GenBank/DDBJ databases">
        <title>Complete genome of Methanoplanus endosymbiosus DSM 3599.</title>
        <authorList>
            <person name="Chen S.-C."/>
            <person name="You Y.-T."/>
            <person name="Zhou Y.-Z."/>
            <person name="Lai M.-C."/>
        </authorList>
    </citation>
    <scope>NUCLEOTIDE SEQUENCE</scope>
    <source>
        <strain evidence="3">DSM 3599</strain>
    </source>
</reference>
<feature type="transmembrane region" description="Helical" evidence="1">
    <location>
        <begin position="83"/>
        <end position="104"/>
    </location>
</feature>
<dbReference type="Proteomes" id="UP001060368">
    <property type="component" value="Chromosome"/>
</dbReference>
<evidence type="ECO:0000259" key="2">
    <source>
        <dbReference type="PROSITE" id="PS50112"/>
    </source>
</evidence>
<keyword evidence="4" id="KW-1185">Reference proteome</keyword>
<keyword evidence="1" id="KW-1133">Transmembrane helix</keyword>
<dbReference type="InterPro" id="IPR052155">
    <property type="entry name" value="Biofilm_reg_signaling"/>
</dbReference>
<proteinExistence type="predicted"/>
<dbReference type="SMART" id="SM00091">
    <property type="entry name" value="PAS"/>
    <property type="match status" value="2"/>
</dbReference>
<dbReference type="AlphaFoldDB" id="A0A9E7PMS3"/>
<evidence type="ECO:0000313" key="3">
    <source>
        <dbReference type="EMBL" id="UUX93109.1"/>
    </source>
</evidence>
<accession>A0A9E7PMS3</accession>
<dbReference type="SUPFAM" id="SSF55785">
    <property type="entry name" value="PYP-like sensor domain (PAS domain)"/>
    <property type="match status" value="2"/>
</dbReference>
<keyword evidence="1" id="KW-0472">Membrane</keyword>
<dbReference type="PANTHER" id="PTHR44757">
    <property type="entry name" value="DIGUANYLATE CYCLASE DGCP"/>
    <property type="match status" value="1"/>
</dbReference>
<keyword evidence="1" id="KW-0812">Transmembrane</keyword>
<dbReference type="KEGG" id="mend:L6E24_03020"/>
<feature type="domain" description="PAS" evidence="2">
    <location>
        <begin position="229"/>
        <end position="275"/>
    </location>
</feature>
<dbReference type="NCBIfam" id="TIGR00229">
    <property type="entry name" value="sensory_box"/>
    <property type="match status" value="2"/>
</dbReference>
<dbReference type="EMBL" id="CP096115">
    <property type="protein sequence ID" value="UUX93109.1"/>
    <property type="molecule type" value="Genomic_DNA"/>
</dbReference>
<organism evidence="3 4">
    <name type="scientific">Methanoplanus endosymbiosus</name>
    <dbReference type="NCBI Taxonomy" id="33865"/>
    <lineage>
        <taxon>Archaea</taxon>
        <taxon>Methanobacteriati</taxon>
        <taxon>Methanobacteriota</taxon>
        <taxon>Stenosarchaea group</taxon>
        <taxon>Methanomicrobia</taxon>
        <taxon>Methanomicrobiales</taxon>
        <taxon>Methanomicrobiaceae</taxon>
        <taxon>Methanoplanus</taxon>
    </lineage>
</organism>
<sequence>MKLLTNNKLFIDTILIFSVLITVIITWYCLQNQILNVFPHIYYIPVILSAYIYRKYGMILISGLCIYYITAVGFFYFTDFTVMMSAVIRVLAYILIGYIIIILAERIEDERKIFHKTFEYSKCGLALISPDLKILVMNPEMENISGYTNYTEKKLEIKDLFSDKNYNEIDSCVEGKKEFCYREVILKSKSGEDKTVIVNFTDLTEKNLILLSLTDITKRVEAEYKIKSSEMKFRTLWENISAGMIIIDEKTHEIISANPEINRLSGYDKEEIEGQICHNFICPNKAGKCPISDLKQDVNHTETILITKNKDRIPVLKSAAIAEIDDKKVIIENIIDIRKQKEAELDLLSYVRETALRIKNPVDIVKQYLIDLICELKEEQEIDREDLIIQLSVQIYNLRVIKDNLSDMDRAIAENRKEIPDAFREYLTK</sequence>
<evidence type="ECO:0000256" key="1">
    <source>
        <dbReference type="SAM" id="Phobius"/>
    </source>
</evidence>
<dbReference type="InterPro" id="IPR035965">
    <property type="entry name" value="PAS-like_dom_sf"/>
</dbReference>
<name>A0A9E7PMS3_9EURY</name>
<feature type="transmembrane region" description="Helical" evidence="1">
    <location>
        <begin position="9"/>
        <end position="28"/>
    </location>
</feature>
<dbReference type="InterPro" id="IPR000014">
    <property type="entry name" value="PAS"/>
</dbReference>
<feature type="transmembrane region" description="Helical" evidence="1">
    <location>
        <begin position="59"/>
        <end position="77"/>
    </location>
</feature>
<dbReference type="Pfam" id="PF13426">
    <property type="entry name" value="PAS_9"/>
    <property type="match status" value="2"/>
</dbReference>
<dbReference type="Gene3D" id="3.30.450.20">
    <property type="entry name" value="PAS domain"/>
    <property type="match status" value="2"/>
</dbReference>
<dbReference type="GeneID" id="74306633"/>
<protein>
    <submittedName>
        <fullName evidence="3">PAS domain-containing protein</fullName>
    </submittedName>
</protein>